<dbReference type="GO" id="GO:0000981">
    <property type="term" value="F:DNA-binding transcription factor activity, RNA polymerase II-specific"/>
    <property type="evidence" value="ECO:0007669"/>
    <property type="project" value="InterPro"/>
</dbReference>
<dbReference type="STRING" id="1296100.A0A1B9FVJ8"/>
<reference evidence="6" key="4">
    <citation type="submission" date="2024-02" db="EMBL/GenBank/DDBJ databases">
        <title>Comparative genomics of Cryptococcus and Kwoniella reveals pathogenesis evolution and contrasting modes of karyotype evolution via chromosome fusion or intercentromeric recombination.</title>
        <authorList>
            <person name="Coelho M.A."/>
            <person name="David-Palma M."/>
            <person name="Shea T."/>
            <person name="Bowers K."/>
            <person name="McGinley-Smith S."/>
            <person name="Mohammad A.W."/>
            <person name="Gnirke A."/>
            <person name="Yurkov A.M."/>
            <person name="Nowrousian M."/>
            <person name="Sun S."/>
            <person name="Cuomo C.A."/>
            <person name="Heitman J."/>
        </authorList>
    </citation>
    <scope>NUCLEOTIDE SEQUENCE</scope>
    <source>
        <strain evidence="6">CBS 10118</strain>
    </source>
</reference>
<feature type="region of interest" description="Disordered" evidence="3">
    <location>
        <begin position="42"/>
        <end position="95"/>
    </location>
</feature>
<dbReference type="InterPro" id="IPR021858">
    <property type="entry name" value="Fun_TF"/>
</dbReference>
<comment type="subcellular location">
    <subcellularLocation>
        <location evidence="1">Nucleus</location>
    </subcellularLocation>
</comment>
<dbReference type="InterPro" id="IPR036864">
    <property type="entry name" value="Zn2-C6_fun-type_DNA-bd_sf"/>
</dbReference>
<sequence>MYHYHHHYPHPHQAPPPPYLSNTSVFAISPTPYANSGCASTGGYITTPSEPTSTPGSSSSTGQTHAHPQYHTQRYDDVAMPGTPPTGGTGTIRRGKTGCLTCRIRKKRCDEAKPTCNNCARLELECMGYSVQRPGWLKEKDMEMRLREEIKQKATERRRSKKPVQPKGTKVNLKTKQKQKQKQKSNTNTDKEDANLNDRDQASPSYDTVQSRTEMDDHVEVDLMEVEQDQEHDTSSSSSGPPRFLSLPSQPSRDPPGPSAPLTWLSLPPRDHFATAFPSRNPFYPSQSDHMGVPYPSSQNNHTYTYPPQYPPSDLSNPDSSLEDLWIYLLNSQPDILSNLVSPSPIPHRSLRQSPAPHSAERYFNHYMNVVLPLQFKFVGTSIMDLLASLAMRDGMVMEGLKALGALHLSVYRKKRKKDGKGRSEEDRFIEIETDHGNEEGDDGDVASRSFDRTIQTLRSRTTKPSSDGVQPQPQSLADAEAHFDGLLVSSIAPISYIIFSGGISPQWVESLDIARKYLFRALRDSPELGIFVPSTLPHGQGQSSSPSSSPWKKYKIFLQAMIRTDIAGSITENKPSELLPIYRSLLNRSSIDFVARNPGPGEVDSPGGFALEGIVPTMGAIDNTTLLALAEIVALSQWRTESLKTGTLDIEELVQRGHEIKILLNERSWREKRISISSYNSKEEKDREEIGKLMSDCQYESARLFLAIAVNGPFPKIKGVMEPILRIVDLIGKLKVLENRQTRLPDNGNIGQVGEQGEGKGKKQKQTNEFIRALIFPIAISACHCVPSLQGFFRSLFLNLDSGALMFGNTKYVWMLIEKVWERRNHIHRVVIDGTVTNEGEGEGGTIDWLDVMKRDLGWEKGILLI</sequence>
<dbReference type="GO" id="GO:0008270">
    <property type="term" value="F:zinc ion binding"/>
    <property type="evidence" value="ECO:0007669"/>
    <property type="project" value="InterPro"/>
</dbReference>
<proteinExistence type="predicted"/>
<dbReference type="OrthoDB" id="5419315at2759"/>
<dbReference type="PROSITE" id="PS50048">
    <property type="entry name" value="ZN2_CY6_FUNGAL_2"/>
    <property type="match status" value="1"/>
</dbReference>
<dbReference type="InterPro" id="IPR001138">
    <property type="entry name" value="Zn2Cys6_DnaBD"/>
</dbReference>
<dbReference type="GeneID" id="30211530"/>
<feature type="compositionally biased region" description="Polar residues" evidence="3">
    <location>
        <begin position="296"/>
        <end position="306"/>
    </location>
</feature>
<dbReference type="EMBL" id="CP144547">
    <property type="protein sequence ID" value="WVW86445.1"/>
    <property type="molecule type" value="Genomic_DNA"/>
</dbReference>
<evidence type="ECO:0000256" key="3">
    <source>
        <dbReference type="SAM" id="MobiDB-lite"/>
    </source>
</evidence>
<dbReference type="Proteomes" id="UP000092730">
    <property type="component" value="Chromosome 7"/>
</dbReference>
<dbReference type="EMBL" id="KI894024">
    <property type="protein sequence ID" value="OCF22790.1"/>
    <property type="molecule type" value="Genomic_DNA"/>
</dbReference>
<evidence type="ECO:0000313" key="6">
    <source>
        <dbReference type="EMBL" id="WVW86445.1"/>
    </source>
</evidence>
<feature type="region of interest" description="Disordered" evidence="3">
    <location>
        <begin position="415"/>
        <end position="449"/>
    </location>
</feature>
<dbReference type="RefSeq" id="XP_019043860.1">
    <property type="nucleotide sequence ID" value="XM_019193737.1"/>
</dbReference>
<dbReference type="Pfam" id="PF00172">
    <property type="entry name" value="Zn_clus"/>
    <property type="match status" value="1"/>
</dbReference>
<feature type="compositionally biased region" description="Basic and acidic residues" evidence="3">
    <location>
        <begin position="189"/>
        <end position="201"/>
    </location>
</feature>
<feature type="compositionally biased region" description="Low complexity" evidence="3">
    <location>
        <begin position="235"/>
        <end position="249"/>
    </location>
</feature>
<keyword evidence="7" id="KW-1185">Reference proteome</keyword>
<reference evidence="6" key="2">
    <citation type="submission" date="2013-07" db="EMBL/GenBank/DDBJ databases">
        <authorList>
            <consortium name="The Broad Institute Genome Sequencing Platform"/>
            <person name="Cuomo C."/>
            <person name="Litvintseva A."/>
            <person name="Chen Y."/>
            <person name="Heitman J."/>
            <person name="Sun S."/>
            <person name="Springer D."/>
            <person name="Dromer F."/>
            <person name="Young S.K."/>
            <person name="Zeng Q."/>
            <person name="Gargeya S."/>
            <person name="Fitzgerald M."/>
            <person name="Abouelleil A."/>
            <person name="Alvarado L."/>
            <person name="Berlin A.M."/>
            <person name="Chapman S.B."/>
            <person name="Dewar J."/>
            <person name="Goldberg J."/>
            <person name="Griggs A."/>
            <person name="Gujja S."/>
            <person name="Hansen M."/>
            <person name="Howarth C."/>
            <person name="Imamovic A."/>
            <person name="Larimer J."/>
            <person name="McCowan C."/>
            <person name="Murphy C."/>
            <person name="Pearson M."/>
            <person name="Priest M."/>
            <person name="Roberts A."/>
            <person name="Saif S."/>
            <person name="Shea T."/>
            <person name="Sykes S."/>
            <person name="Wortman J."/>
            <person name="Nusbaum C."/>
            <person name="Birren B."/>
        </authorList>
    </citation>
    <scope>NUCLEOTIDE SEQUENCE</scope>
    <source>
        <strain evidence="6">CBS 10118</strain>
    </source>
</reference>
<accession>A0A1B9FVJ8</accession>
<evidence type="ECO:0000313" key="5">
    <source>
        <dbReference type="EMBL" id="OCF22790.1"/>
    </source>
</evidence>
<dbReference type="Pfam" id="PF11951">
    <property type="entry name" value="Fungal_trans_2"/>
    <property type="match status" value="1"/>
</dbReference>
<dbReference type="GO" id="GO:0005634">
    <property type="term" value="C:nucleus"/>
    <property type="evidence" value="ECO:0007669"/>
    <property type="project" value="UniProtKB-SubCell"/>
</dbReference>
<dbReference type="KEGG" id="kbi:30211530"/>
<reference evidence="5" key="1">
    <citation type="submission" date="2013-07" db="EMBL/GenBank/DDBJ databases">
        <title>The Genome Sequence of Cryptococcus bestiolae CBS10118.</title>
        <authorList>
            <consortium name="The Broad Institute Genome Sequencing Platform"/>
            <person name="Cuomo C."/>
            <person name="Litvintseva A."/>
            <person name="Chen Y."/>
            <person name="Heitman J."/>
            <person name="Sun S."/>
            <person name="Springer D."/>
            <person name="Dromer F."/>
            <person name="Young S.K."/>
            <person name="Zeng Q."/>
            <person name="Gargeya S."/>
            <person name="Fitzgerald M."/>
            <person name="Abouelleil A."/>
            <person name="Alvarado L."/>
            <person name="Berlin A.M."/>
            <person name="Chapman S.B."/>
            <person name="Dewar J."/>
            <person name="Goldberg J."/>
            <person name="Griggs A."/>
            <person name="Gujja S."/>
            <person name="Hansen M."/>
            <person name="Howarth C."/>
            <person name="Imamovic A."/>
            <person name="Larimer J."/>
            <person name="McCowan C."/>
            <person name="Murphy C."/>
            <person name="Pearson M."/>
            <person name="Priest M."/>
            <person name="Roberts A."/>
            <person name="Saif S."/>
            <person name="Shea T."/>
            <person name="Sykes S."/>
            <person name="Wortman J."/>
            <person name="Nusbaum C."/>
            <person name="Birren B."/>
        </authorList>
    </citation>
    <scope>NUCLEOTIDE SEQUENCE [LARGE SCALE GENOMIC DNA]</scope>
    <source>
        <strain evidence="5">CBS 10118</strain>
    </source>
</reference>
<feature type="compositionally biased region" description="Basic residues" evidence="3">
    <location>
        <begin position="173"/>
        <end position="183"/>
    </location>
</feature>
<evidence type="ECO:0000313" key="7">
    <source>
        <dbReference type="Proteomes" id="UP000092730"/>
    </source>
</evidence>
<evidence type="ECO:0000256" key="2">
    <source>
        <dbReference type="ARBA" id="ARBA00023242"/>
    </source>
</evidence>
<protein>
    <recommendedName>
        <fullName evidence="4">Zn(2)-C6 fungal-type domain-containing protein</fullName>
    </recommendedName>
</protein>
<dbReference type="CDD" id="cd00067">
    <property type="entry name" value="GAL4"/>
    <property type="match status" value="1"/>
</dbReference>
<dbReference type="AlphaFoldDB" id="A0A1B9FVJ8"/>
<reference evidence="5" key="3">
    <citation type="submission" date="2014-01" db="EMBL/GenBank/DDBJ databases">
        <title>Evolution of pathogenesis and genome organization in the Tremellales.</title>
        <authorList>
            <person name="Cuomo C."/>
            <person name="Litvintseva A."/>
            <person name="Heitman J."/>
            <person name="Chen Y."/>
            <person name="Sun S."/>
            <person name="Springer D."/>
            <person name="Dromer F."/>
            <person name="Young S."/>
            <person name="Zeng Q."/>
            <person name="Chapman S."/>
            <person name="Gujja S."/>
            <person name="Saif S."/>
            <person name="Birren B."/>
        </authorList>
    </citation>
    <scope>NUCLEOTIDE SEQUENCE</scope>
    <source>
        <strain evidence="5">CBS 10118</strain>
    </source>
</reference>
<evidence type="ECO:0000256" key="1">
    <source>
        <dbReference type="ARBA" id="ARBA00004123"/>
    </source>
</evidence>
<dbReference type="SUPFAM" id="SSF57701">
    <property type="entry name" value="Zn2/Cys6 DNA-binding domain"/>
    <property type="match status" value="1"/>
</dbReference>
<evidence type="ECO:0000259" key="4">
    <source>
        <dbReference type="PROSITE" id="PS50048"/>
    </source>
</evidence>
<dbReference type="PROSITE" id="PS00463">
    <property type="entry name" value="ZN2_CY6_FUNGAL_1"/>
    <property type="match status" value="1"/>
</dbReference>
<feature type="compositionally biased region" description="Low complexity" evidence="3">
    <location>
        <begin position="46"/>
        <end position="64"/>
    </location>
</feature>
<feature type="domain" description="Zn(2)-C6 fungal-type" evidence="4">
    <location>
        <begin position="98"/>
        <end position="126"/>
    </location>
</feature>
<feature type="region of interest" description="Disordered" evidence="3">
    <location>
        <begin position="151"/>
        <end position="213"/>
    </location>
</feature>
<keyword evidence="2" id="KW-0539">Nucleus</keyword>
<dbReference type="SMART" id="SM00066">
    <property type="entry name" value="GAL4"/>
    <property type="match status" value="1"/>
</dbReference>
<organism evidence="5">
    <name type="scientific">Kwoniella bestiolae CBS 10118</name>
    <dbReference type="NCBI Taxonomy" id="1296100"/>
    <lineage>
        <taxon>Eukaryota</taxon>
        <taxon>Fungi</taxon>
        <taxon>Dikarya</taxon>
        <taxon>Basidiomycota</taxon>
        <taxon>Agaricomycotina</taxon>
        <taxon>Tremellomycetes</taxon>
        <taxon>Tremellales</taxon>
        <taxon>Cryptococcaceae</taxon>
        <taxon>Kwoniella</taxon>
    </lineage>
</organism>
<gene>
    <name evidence="5" type="ORF">I302_07131</name>
    <name evidence="6" type="ORF">I302_108493</name>
</gene>
<dbReference type="PANTHER" id="PTHR37534:SF20">
    <property type="entry name" value="PRO1A C6 ZINK-FINGER PROTEIN"/>
    <property type="match status" value="1"/>
</dbReference>
<dbReference type="Gene3D" id="4.10.240.10">
    <property type="entry name" value="Zn(2)-C6 fungal-type DNA-binding domain"/>
    <property type="match status" value="1"/>
</dbReference>
<feature type="compositionally biased region" description="Polar residues" evidence="3">
    <location>
        <begin position="202"/>
        <end position="212"/>
    </location>
</feature>
<dbReference type="VEuPathDB" id="FungiDB:I302_07131"/>
<feature type="compositionally biased region" description="Basic and acidic residues" evidence="3">
    <location>
        <begin position="421"/>
        <end position="439"/>
    </location>
</feature>
<feature type="region of interest" description="Disordered" evidence="3">
    <location>
        <begin position="227"/>
        <end position="306"/>
    </location>
</feature>
<name>A0A1B9FVJ8_9TREE</name>
<dbReference type="PANTHER" id="PTHR37534">
    <property type="entry name" value="TRANSCRIPTIONAL ACTIVATOR PROTEIN UGA3"/>
    <property type="match status" value="1"/>
</dbReference>